<feature type="transmembrane region" description="Helical" evidence="6">
    <location>
        <begin position="416"/>
        <end position="433"/>
    </location>
</feature>
<keyword evidence="4 6" id="KW-1133">Transmembrane helix</keyword>
<feature type="domain" description="Metallo-beta-lactamase" evidence="7">
    <location>
        <begin position="511"/>
        <end position="721"/>
    </location>
</feature>
<organism evidence="8 9">
    <name type="scientific">Bacillus norwichensis</name>
    <dbReference type="NCBI Taxonomy" id="2762217"/>
    <lineage>
        <taxon>Bacteria</taxon>
        <taxon>Bacillati</taxon>
        <taxon>Bacillota</taxon>
        <taxon>Bacilli</taxon>
        <taxon>Bacillales</taxon>
        <taxon>Bacillaceae</taxon>
        <taxon>Bacillus</taxon>
    </lineage>
</organism>
<dbReference type="Gene3D" id="3.60.15.10">
    <property type="entry name" value="Ribonuclease Z/Hydroxyacylglutathione hydrolase-like"/>
    <property type="match status" value="1"/>
</dbReference>
<feature type="transmembrane region" description="Helical" evidence="6">
    <location>
        <begin position="236"/>
        <end position="260"/>
    </location>
</feature>
<comment type="subcellular location">
    <subcellularLocation>
        <location evidence="1">Cell membrane</location>
        <topology evidence="1">Multi-pass membrane protein</topology>
    </subcellularLocation>
</comment>
<dbReference type="PANTHER" id="PTHR30619:SF1">
    <property type="entry name" value="RECOMBINATION PROTEIN 2"/>
    <property type="match status" value="1"/>
</dbReference>
<keyword evidence="5 6" id="KW-0472">Membrane</keyword>
<name>A0ABR8VFW0_9BACI</name>
<comment type="caution">
    <text evidence="8">The sequence shown here is derived from an EMBL/GenBank/DDBJ whole genome shotgun (WGS) entry which is preliminary data.</text>
</comment>
<evidence type="ECO:0000313" key="9">
    <source>
        <dbReference type="Proteomes" id="UP000648182"/>
    </source>
</evidence>
<dbReference type="InterPro" id="IPR025405">
    <property type="entry name" value="DUF4131"/>
</dbReference>
<accession>A0ABR8VFW0</accession>
<feature type="transmembrane region" description="Helical" evidence="6">
    <location>
        <begin position="7"/>
        <end position="39"/>
    </location>
</feature>
<dbReference type="InterPro" id="IPR036866">
    <property type="entry name" value="RibonucZ/Hydroxyglut_hydro"/>
</dbReference>
<keyword evidence="9" id="KW-1185">Reference proteome</keyword>
<sequence length="768" mass="86285">MSGKWVFMALAAFSGILLSFELQLLSILVLSITIIRIVYCESFNILSLYFVFVLLFFFASEYTKITHVSNYKSPAKLQAVVLTFKEYPQIDGNRLKAVVVSPQKEKLMLLYKIPTENEKDELVRKLRAGTVCTMDGKLVLPEVNRNEHAFNYQQYLKRMNIHWTFEPDSISMVECHPSRTSLTATLQNLRALGVQVIENEFPEKLASYAAALIFGERSLISEEVDQSYKQLGVVHLLAISGLHVGIIVGSVFFLCIWVGMTRETVFWTLLFLLPIYTVLSGGNPPVIRAVIMAILLLSANKWRLKLSTLDIFSLSFMLFLLFDPLLIYHIGFQLSFSVSFALTVSSAYFLQQKNHVILQMLNISLISMLSSLPILSYHFYEFSLISIAANLLFVPFYTLILLPAVFLLFAISLMKLPFFGFVAGILDGVIHVSEKVASVAGSMSYSMFLTGRPSSFGMIFIVGGILIFFVLWEKRIHPLKCALPLLLILTVYSVSQKYSPYGEVVFIDVGQGDSILIKLPYNRGVYMIDTGGQLHFPVAEWQERRKPFKVGKDTLLPFLKSKGISRINKLILTHSDADHIGAADELIGELKIGEILISPNSWEKPMMADIINHAFKEKVKVKEVKAGYRWENKSGSFYFIYPFDDEYEGNDDSLVLYASFGGLSWLFTGDLEKGGEQEMISAYGHLDIDVLKVGHHGSRGSSSEPFIQMTSPEHAVISAGKSNRYGHPHAEVLKILKAENAQVLRTDESGAIHFRFTSKGGTFKTVLP</sequence>
<gene>
    <name evidence="8" type="ORF">H9631_00920</name>
</gene>
<dbReference type="InterPro" id="IPR001279">
    <property type="entry name" value="Metallo-B-lactamas"/>
</dbReference>
<dbReference type="EMBL" id="JACSPV010000001">
    <property type="protein sequence ID" value="MBD8003634.1"/>
    <property type="molecule type" value="Genomic_DNA"/>
</dbReference>
<evidence type="ECO:0000256" key="6">
    <source>
        <dbReference type="SAM" id="Phobius"/>
    </source>
</evidence>
<evidence type="ECO:0000256" key="5">
    <source>
        <dbReference type="ARBA" id="ARBA00023136"/>
    </source>
</evidence>
<proteinExistence type="predicted"/>
<evidence type="ECO:0000256" key="1">
    <source>
        <dbReference type="ARBA" id="ARBA00004651"/>
    </source>
</evidence>
<dbReference type="Pfam" id="PF00753">
    <property type="entry name" value="Lactamase_B"/>
    <property type="match status" value="1"/>
</dbReference>
<dbReference type="Pfam" id="PF03772">
    <property type="entry name" value="Competence"/>
    <property type="match status" value="1"/>
</dbReference>
<feature type="transmembrane region" description="Helical" evidence="6">
    <location>
        <begin position="266"/>
        <end position="297"/>
    </location>
</feature>
<dbReference type="SUPFAM" id="SSF56281">
    <property type="entry name" value="Metallo-hydrolase/oxidoreductase"/>
    <property type="match status" value="1"/>
</dbReference>
<keyword evidence="3 6" id="KW-0812">Transmembrane</keyword>
<dbReference type="InterPro" id="IPR035681">
    <property type="entry name" value="ComA-like_MBL"/>
</dbReference>
<dbReference type="InterPro" id="IPR004477">
    <property type="entry name" value="ComEC_N"/>
</dbReference>
<dbReference type="NCBIfam" id="TIGR00361">
    <property type="entry name" value="ComEC_Rec2"/>
    <property type="match status" value="1"/>
</dbReference>
<feature type="transmembrane region" description="Helical" evidence="6">
    <location>
        <begin position="45"/>
        <end position="63"/>
    </location>
</feature>
<dbReference type="CDD" id="cd07731">
    <property type="entry name" value="ComA-like_MBL-fold"/>
    <property type="match status" value="1"/>
</dbReference>
<protein>
    <submittedName>
        <fullName evidence="8">DNA internalization-related competence protein ComEC/Rec2</fullName>
    </submittedName>
</protein>
<reference evidence="8 9" key="1">
    <citation type="submission" date="2020-08" db="EMBL/GenBank/DDBJ databases">
        <title>A Genomic Blueprint of the Chicken Gut Microbiome.</title>
        <authorList>
            <person name="Gilroy R."/>
            <person name="Ravi A."/>
            <person name="Getino M."/>
            <person name="Pursley I."/>
            <person name="Horton D.L."/>
            <person name="Alikhan N.-F."/>
            <person name="Baker D."/>
            <person name="Gharbi K."/>
            <person name="Hall N."/>
            <person name="Watson M."/>
            <person name="Adriaenssens E.M."/>
            <person name="Foster-Nyarko E."/>
            <person name="Jarju S."/>
            <person name="Secka A."/>
            <person name="Antonio M."/>
            <person name="Oren A."/>
            <person name="Chaudhuri R."/>
            <person name="La Ragione R.M."/>
            <person name="Hildebrand F."/>
            <person name="Pallen M.J."/>
        </authorList>
    </citation>
    <scope>NUCLEOTIDE SEQUENCE [LARGE SCALE GENOMIC DNA]</scope>
    <source>
        <strain evidence="8 9">Sa1BUA2</strain>
    </source>
</reference>
<dbReference type="PANTHER" id="PTHR30619">
    <property type="entry name" value="DNA INTERNALIZATION/COMPETENCE PROTEIN COMEC/REC2"/>
    <property type="match status" value="1"/>
</dbReference>
<dbReference type="InterPro" id="IPR052159">
    <property type="entry name" value="Competence_DNA_uptake"/>
</dbReference>
<feature type="transmembrane region" description="Helical" evidence="6">
    <location>
        <begin position="385"/>
        <end position="409"/>
    </location>
</feature>
<dbReference type="NCBIfam" id="TIGR00360">
    <property type="entry name" value="ComEC_N-term"/>
    <property type="match status" value="1"/>
</dbReference>
<evidence type="ECO:0000259" key="7">
    <source>
        <dbReference type="SMART" id="SM00849"/>
    </source>
</evidence>
<evidence type="ECO:0000256" key="4">
    <source>
        <dbReference type="ARBA" id="ARBA00022989"/>
    </source>
</evidence>
<feature type="transmembrane region" description="Helical" evidence="6">
    <location>
        <begin position="453"/>
        <end position="472"/>
    </location>
</feature>
<dbReference type="Pfam" id="PF13567">
    <property type="entry name" value="DUF4131"/>
    <property type="match status" value="1"/>
</dbReference>
<keyword evidence="2" id="KW-1003">Cell membrane</keyword>
<dbReference type="SMART" id="SM00849">
    <property type="entry name" value="Lactamase_B"/>
    <property type="match status" value="1"/>
</dbReference>
<dbReference type="InterPro" id="IPR004797">
    <property type="entry name" value="Competence_ComEC/Rec2"/>
</dbReference>
<evidence type="ECO:0000313" key="8">
    <source>
        <dbReference type="EMBL" id="MBD8003634.1"/>
    </source>
</evidence>
<dbReference type="Proteomes" id="UP000648182">
    <property type="component" value="Unassembled WGS sequence"/>
</dbReference>
<evidence type="ECO:0000256" key="2">
    <source>
        <dbReference type="ARBA" id="ARBA00022475"/>
    </source>
</evidence>
<evidence type="ECO:0000256" key="3">
    <source>
        <dbReference type="ARBA" id="ARBA00022692"/>
    </source>
</evidence>
<feature type="transmembrane region" description="Helical" evidence="6">
    <location>
        <begin position="357"/>
        <end position="379"/>
    </location>
</feature>
<dbReference type="RefSeq" id="WP_191809367.1">
    <property type="nucleotide sequence ID" value="NZ_JACSPV010000001.1"/>
</dbReference>
<feature type="transmembrane region" description="Helical" evidence="6">
    <location>
        <begin position="328"/>
        <end position="350"/>
    </location>
</feature>